<dbReference type="Proteomes" id="UP000018201">
    <property type="component" value="Unassembled WGS sequence"/>
</dbReference>
<gene>
    <name evidence="2" type="ORF">EPH_0012680</name>
</gene>
<feature type="region of interest" description="Disordered" evidence="1">
    <location>
        <begin position="611"/>
        <end position="810"/>
    </location>
</feature>
<feature type="compositionally biased region" description="Basic and acidic residues" evidence="1">
    <location>
        <begin position="735"/>
        <end position="759"/>
    </location>
</feature>
<name>U6GYE6_9EIME</name>
<feature type="region of interest" description="Disordered" evidence="1">
    <location>
        <begin position="859"/>
        <end position="883"/>
    </location>
</feature>
<accession>U6GYE6</accession>
<feature type="compositionally biased region" description="Polar residues" evidence="1">
    <location>
        <begin position="561"/>
        <end position="581"/>
    </location>
</feature>
<feature type="region of interest" description="Disordered" evidence="1">
    <location>
        <begin position="413"/>
        <end position="443"/>
    </location>
</feature>
<feature type="region of interest" description="Disordered" evidence="1">
    <location>
        <begin position="1"/>
        <end position="249"/>
    </location>
</feature>
<reference evidence="2" key="1">
    <citation type="submission" date="2013-10" db="EMBL/GenBank/DDBJ databases">
        <title>Genomic analysis of the causative agents of coccidiosis in chickens.</title>
        <authorList>
            <person name="Reid A.J."/>
            <person name="Blake D."/>
            <person name="Billington K."/>
            <person name="Browne H."/>
            <person name="Dunn M."/>
            <person name="Hung S."/>
            <person name="Kawahara F."/>
            <person name="Miranda-Saavedra D."/>
            <person name="Mourier T."/>
            <person name="Nagra H."/>
            <person name="Otto T.D."/>
            <person name="Rawlings N."/>
            <person name="Sanchez A."/>
            <person name="Sanders M."/>
            <person name="Subramaniam C."/>
            <person name="Tay Y."/>
            <person name="Dear P."/>
            <person name="Doerig C."/>
            <person name="Gruber A."/>
            <person name="Parkinson J."/>
            <person name="Shirley M."/>
            <person name="Wan K.L."/>
            <person name="Berriman M."/>
            <person name="Tomley F."/>
            <person name="Pain A."/>
        </authorList>
    </citation>
    <scope>NUCLEOTIDE SEQUENCE [LARGE SCALE GENOMIC DNA]</scope>
    <source>
        <strain evidence="2">Houghton</strain>
    </source>
</reference>
<feature type="region of interest" description="Disordered" evidence="1">
    <location>
        <begin position="307"/>
        <end position="332"/>
    </location>
</feature>
<evidence type="ECO:0000313" key="3">
    <source>
        <dbReference type="Proteomes" id="UP000018201"/>
    </source>
</evidence>
<feature type="compositionally biased region" description="Basic and acidic residues" evidence="1">
    <location>
        <begin position="1"/>
        <end position="11"/>
    </location>
</feature>
<feature type="region of interest" description="Disordered" evidence="1">
    <location>
        <begin position="985"/>
        <end position="1017"/>
    </location>
</feature>
<dbReference type="VEuPathDB" id="ToxoDB:EPH_0012680"/>
<proteinExistence type="predicted"/>
<dbReference type="AlphaFoldDB" id="U6GYE6"/>
<sequence length="1055" mass="113826">MHSGRRSDLGARLRPSLAAESLSGPAPYPNPSGITMGSLRANTWGRVDGARESAHSLHSSSRHHRLEPSDVERPTSPAFMKLLSQRSPKAPPSEGSRSPSVMSQISGRRRVSSPAIAARAWLGSSSTSLSHAPATPVQAQGGNTGSVESGRQGTETDQDFTVLSRSRGRSDKKKNRDESTGHRGRSTSSQRHGHRKSLSKSRRETEGRRRKEGTVLSPTKHAFEELSRKGSSRPPPKKVISPRHLPPPTFEKILLGLIDDDFTSGNDEVDVFGAESKQRDEAAPFETLGEEECVSVSVEHTDCMQDEVHSSASFSPHSSRRSSLENRCGSQAQQDGVIPEHFLYIPPLRLCGNSAEEKRPVPALMHPTDDEAQVSVREDRRHIATLFSLEAAESQAQKARLQEQLKATSPFRLTEVGGSSASQSDGVEIISPPPGKSKRRERSTLLETIVREHDWESEEQTFEENIHIYPEQQEQAQNSETLKVSQWQFFTSDEEVEVESPRGKESDAEPSSPRACEQESDKGLDGPAPAAQAGNSPELPPEECGGEDVPGAFDAVWGRSASPSQGANDSQSKASSNSDNGENLRELYSANTAAHRMSRIVDFLSAASLHSEDGEAASGDAQGATAPEKDSDAASSDSGTATEGLMKTARAPAGGPATVQLDEDPGKVPLLRLGDPQEWEVRYSTDDDLPNSVEQSPFNCEEARSADSATQEDTEQRSSKDQGQTVEFEEEQDLREDTYTHASRYFEEDREASSSRFPEEPPSTACRGPAGGPLADSTRMSSYSSTRLASVGNCEQSRSGANEAPPGRRVTKELQLAAATLDTRLRSVQSITSEDAPTEAAVSRRSLAVVPHILKSASRKRQRTLEEEGAATGTAPLHPGGRADEERKVASETKYVLNSTAQAFLGVAKNCLLEQSQVGRLLCSGLLATNRVESPTKATGAAAAAAAEADDALETERPWTRMKDPRQADVVKLSEDIITVEADAWHEGSTVPAHDAEKEEDGEDTSRPGNGSLCEADFSGPFNRYSDSLSPCRTSVPATTRSIEAFEAISRAISG</sequence>
<keyword evidence="3" id="KW-1185">Reference proteome</keyword>
<feature type="compositionally biased region" description="Basic residues" evidence="1">
    <location>
        <begin position="191"/>
        <end position="200"/>
    </location>
</feature>
<feature type="compositionally biased region" description="Polar residues" evidence="1">
    <location>
        <begin position="95"/>
        <end position="106"/>
    </location>
</feature>
<reference evidence="2" key="2">
    <citation type="submission" date="2013-10" db="EMBL/GenBank/DDBJ databases">
        <authorList>
            <person name="Aslett M."/>
        </authorList>
    </citation>
    <scope>NUCLEOTIDE SEQUENCE [LARGE SCALE GENOMIC DNA]</scope>
    <source>
        <strain evidence="2">Houghton</strain>
    </source>
</reference>
<protein>
    <submittedName>
        <fullName evidence="2">Uncharacterized protein</fullName>
    </submittedName>
</protein>
<organism evidence="2 3">
    <name type="scientific">Eimeria praecox</name>
    <dbReference type="NCBI Taxonomy" id="51316"/>
    <lineage>
        <taxon>Eukaryota</taxon>
        <taxon>Sar</taxon>
        <taxon>Alveolata</taxon>
        <taxon>Apicomplexa</taxon>
        <taxon>Conoidasida</taxon>
        <taxon>Coccidia</taxon>
        <taxon>Eucoccidiorida</taxon>
        <taxon>Eimeriorina</taxon>
        <taxon>Eimeriidae</taxon>
        <taxon>Eimeria</taxon>
    </lineage>
</organism>
<feature type="compositionally biased region" description="Polar residues" evidence="1">
    <location>
        <begin position="137"/>
        <end position="164"/>
    </location>
</feature>
<evidence type="ECO:0000256" key="1">
    <source>
        <dbReference type="SAM" id="MobiDB-lite"/>
    </source>
</evidence>
<feature type="region of interest" description="Disordered" evidence="1">
    <location>
        <begin position="464"/>
        <end position="589"/>
    </location>
</feature>
<feature type="compositionally biased region" description="Polar residues" evidence="1">
    <location>
        <begin position="778"/>
        <end position="800"/>
    </location>
</feature>
<dbReference type="EMBL" id="HG692842">
    <property type="protein sequence ID" value="CDI84617.1"/>
    <property type="molecule type" value="Genomic_DNA"/>
</dbReference>
<evidence type="ECO:0000313" key="2">
    <source>
        <dbReference type="EMBL" id="CDI84617.1"/>
    </source>
</evidence>
<feature type="compositionally biased region" description="Basic and acidic residues" evidence="1">
    <location>
        <begin position="201"/>
        <end position="213"/>
    </location>
</feature>
<dbReference type="OrthoDB" id="348002at2759"/>
<feature type="compositionally biased region" description="Polar residues" evidence="1">
    <location>
        <begin position="472"/>
        <end position="491"/>
    </location>
</feature>